<dbReference type="SUPFAM" id="SSF56112">
    <property type="entry name" value="Protein kinase-like (PK-like)"/>
    <property type="match status" value="1"/>
</dbReference>
<dbReference type="PROSITE" id="PS50011">
    <property type="entry name" value="PROTEIN_KINASE_DOM"/>
    <property type="match status" value="1"/>
</dbReference>
<dbReference type="Gene3D" id="1.10.510.10">
    <property type="entry name" value="Transferase(Phosphotransferase) domain 1"/>
    <property type="match status" value="1"/>
</dbReference>
<evidence type="ECO:0000313" key="2">
    <source>
        <dbReference type="EMBL" id="TXG75910.1"/>
    </source>
</evidence>
<sequence>MVKTDADAIAEAQLLLDKHLSHPNVTHVLGLCVRPPRTVCIVMEYCELGDLVTFLRVCTLNTE</sequence>
<feature type="domain" description="Protein kinase" evidence="1">
    <location>
        <begin position="1"/>
        <end position="63"/>
    </location>
</feature>
<reference evidence="2 3" key="1">
    <citation type="submission" date="2018-09" db="EMBL/GenBank/DDBJ databases">
        <title>Metagenome Assembled Genomes from an Advanced Water Purification Facility.</title>
        <authorList>
            <person name="Stamps B.W."/>
            <person name="Spear J.R."/>
        </authorList>
    </citation>
    <scope>NUCLEOTIDE SEQUENCE [LARGE SCALE GENOMIC DNA]</scope>
    <source>
        <strain evidence="2">Bin_63_2</strain>
    </source>
</reference>
<evidence type="ECO:0000313" key="3">
    <source>
        <dbReference type="Proteomes" id="UP000321026"/>
    </source>
</evidence>
<gene>
    <name evidence="2" type="ORF">E6Q11_05970</name>
</gene>
<dbReference type="EMBL" id="SSDS01000094">
    <property type="protein sequence ID" value="TXG75910.1"/>
    <property type="molecule type" value="Genomic_DNA"/>
</dbReference>
<comment type="caution">
    <text evidence="2">The sequence shown here is derived from an EMBL/GenBank/DDBJ whole genome shotgun (WGS) entry which is preliminary data.</text>
</comment>
<dbReference type="Pfam" id="PF07714">
    <property type="entry name" value="PK_Tyr_Ser-Thr"/>
    <property type="match status" value="1"/>
</dbReference>
<evidence type="ECO:0000259" key="1">
    <source>
        <dbReference type="PROSITE" id="PS50011"/>
    </source>
</evidence>
<accession>A0A5C7J364</accession>
<name>A0A5C7J364_9BACT</name>
<dbReference type="GO" id="GO:0004672">
    <property type="term" value="F:protein kinase activity"/>
    <property type="evidence" value="ECO:0007669"/>
    <property type="project" value="InterPro"/>
</dbReference>
<dbReference type="InterPro" id="IPR011009">
    <property type="entry name" value="Kinase-like_dom_sf"/>
</dbReference>
<organism evidence="2 3">
    <name type="scientific">Candidatus Dojkabacteria bacterium</name>
    <dbReference type="NCBI Taxonomy" id="2099670"/>
    <lineage>
        <taxon>Bacteria</taxon>
        <taxon>Candidatus Dojkabacteria</taxon>
    </lineage>
</organism>
<dbReference type="AlphaFoldDB" id="A0A5C7J364"/>
<dbReference type="Proteomes" id="UP000321026">
    <property type="component" value="Unassembled WGS sequence"/>
</dbReference>
<dbReference type="InterPro" id="IPR000719">
    <property type="entry name" value="Prot_kinase_dom"/>
</dbReference>
<protein>
    <recommendedName>
        <fullName evidence="1">Protein kinase domain-containing protein</fullName>
    </recommendedName>
</protein>
<dbReference type="InterPro" id="IPR001245">
    <property type="entry name" value="Ser-Thr/Tyr_kinase_cat_dom"/>
</dbReference>
<dbReference type="GO" id="GO:0005524">
    <property type="term" value="F:ATP binding"/>
    <property type="evidence" value="ECO:0007669"/>
    <property type="project" value="InterPro"/>
</dbReference>
<proteinExistence type="predicted"/>